<dbReference type="PANTHER" id="PTHR11937">
    <property type="entry name" value="ACTIN"/>
    <property type="match status" value="1"/>
</dbReference>
<dbReference type="InterPro" id="IPR004000">
    <property type="entry name" value="Actin"/>
</dbReference>
<gene>
    <name evidence="3" type="ORF">Cvel_9953</name>
</gene>
<reference evidence="3" key="1">
    <citation type="submission" date="2014-11" db="EMBL/GenBank/DDBJ databases">
        <authorList>
            <person name="Otto D Thomas"/>
            <person name="Naeem Raeece"/>
        </authorList>
    </citation>
    <scope>NUCLEOTIDE SEQUENCE</scope>
</reference>
<dbReference type="Gene3D" id="3.30.420.40">
    <property type="match status" value="2"/>
</dbReference>
<dbReference type="AlphaFoldDB" id="A0A0G4I0M6"/>
<evidence type="ECO:0008006" key="4">
    <source>
        <dbReference type="Google" id="ProtNLM"/>
    </source>
</evidence>
<proteinExistence type="inferred from homology"/>
<dbReference type="EMBL" id="CDMZ01004644">
    <property type="protein sequence ID" value="CEM50358.1"/>
    <property type="molecule type" value="Genomic_DNA"/>
</dbReference>
<protein>
    <recommendedName>
        <fullName evidence="4">Actin</fullName>
    </recommendedName>
</protein>
<sequence length="422" mass="46685">MTANLPPIECAVDQMEVIVLDNGSGSMKYGFCGEDMPRGVQASVLANVKVETKEEDGQLDTTSALKPREVMGDEALKYDSETAELRYALDRGLLREDSIDTLESFWEFALSKLLQGESEDLKVLLCDSPAVSTKGMQKQREEMAKLMFEKFKVASLAIMNSAVLSLFSTGRSRGLVLEMGHGSTHAVPVFESYSIPHGTFGMDVGGADVTDELTRVFQGCPQYGAYENAVSKIQADNAKKKNEEDKTFFSLNSTMSQLKESLCHVAPMSLAHQLQQPDPADEEHRSFELPDGTIIQLDQDVRYTPPETLFKGEESLQSICKQAIETCDMDFRTDLVRSVVLAGGNAMLPGLAARVRLELSRILSPDLVRQMEIVADPHRKYSAWIGGSMVASFSTFQQLFISKSEFEEQKADLSSLVARKSW</sequence>
<dbReference type="InterPro" id="IPR043129">
    <property type="entry name" value="ATPase_NBD"/>
</dbReference>
<dbReference type="VEuPathDB" id="CryptoDB:Cvel_9953"/>
<evidence type="ECO:0000313" key="3">
    <source>
        <dbReference type="EMBL" id="CEM50358.1"/>
    </source>
</evidence>
<dbReference type="Gene3D" id="3.90.640.10">
    <property type="entry name" value="Actin, Chain A, domain 4"/>
    <property type="match status" value="1"/>
</dbReference>
<comment type="catalytic activity">
    <reaction evidence="1">
        <text>ATP + H2O = ADP + phosphate + H(+)</text>
        <dbReference type="Rhea" id="RHEA:13065"/>
        <dbReference type="ChEBI" id="CHEBI:15377"/>
        <dbReference type="ChEBI" id="CHEBI:15378"/>
        <dbReference type="ChEBI" id="CHEBI:30616"/>
        <dbReference type="ChEBI" id="CHEBI:43474"/>
        <dbReference type="ChEBI" id="CHEBI:456216"/>
    </reaction>
</comment>
<organism evidence="3">
    <name type="scientific">Chromera velia CCMP2878</name>
    <dbReference type="NCBI Taxonomy" id="1169474"/>
    <lineage>
        <taxon>Eukaryota</taxon>
        <taxon>Sar</taxon>
        <taxon>Alveolata</taxon>
        <taxon>Colpodellida</taxon>
        <taxon>Chromeraceae</taxon>
        <taxon>Chromera</taxon>
    </lineage>
</organism>
<dbReference type="SUPFAM" id="SSF53067">
    <property type="entry name" value="Actin-like ATPase domain"/>
    <property type="match status" value="2"/>
</dbReference>
<comment type="similarity">
    <text evidence="2">Belongs to the actin family.</text>
</comment>
<evidence type="ECO:0000256" key="2">
    <source>
        <dbReference type="RuleBase" id="RU000487"/>
    </source>
</evidence>
<dbReference type="PRINTS" id="PR00190">
    <property type="entry name" value="ACTIN"/>
</dbReference>
<dbReference type="PhylomeDB" id="A0A0G4I0M6"/>
<name>A0A0G4I0M6_9ALVE</name>
<dbReference type="SMART" id="SM00268">
    <property type="entry name" value="ACTIN"/>
    <property type="match status" value="1"/>
</dbReference>
<dbReference type="Pfam" id="PF00022">
    <property type="entry name" value="Actin"/>
    <property type="match status" value="1"/>
</dbReference>
<accession>A0A0G4I0M6</accession>
<evidence type="ECO:0000256" key="1">
    <source>
        <dbReference type="ARBA" id="ARBA00049360"/>
    </source>
</evidence>